<comment type="caution">
    <text evidence="1">The sequence shown here is derived from an EMBL/GenBank/DDBJ whole genome shotgun (WGS) entry which is preliminary data.</text>
</comment>
<dbReference type="OrthoDB" id="34430at2"/>
<proteinExistence type="predicted"/>
<dbReference type="AlphaFoldDB" id="A0A399EL37"/>
<sequence length="90" mass="10674">MDEREIEFAPTEQVERRQALVDEFVSEVLRLPWAFVSDYTQLQDFEGVRTELELAEACYERYGMGLEARHFEMPLYLLLDELEAARRKKG</sequence>
<organism evidence="1 2">
    <name type="scientific">Calidithermus roseus</name>
    <dbReference type="NCBI Taxonomy" id="1644118"/>
    <lineage>
        <taxon>Bacteria</taxon>
        <taxon>Thermotogati</taxon>
        <taxon>Deinococcota</taxon>
        <taxon>Deinococci</taxon>
        <taxon>Thermales</taxon>
        <taxon>Thermaceae</taxon>
        <taxon>Calidithermus</taxon>
    </lineage>
</organism>
<dbReference type="EMBL" id="QWLA01000069">
    <property type="protein sequence ID" value="RIH83799.1"/>
    <property type="molecule type" value="Genomic_DNA"/>
</dbReference>
<accession>A0A399EL37</accession>
<dbReference type="Proteomes" id="UP000265341">
    <property type="component" value="Unassembled WGS sequence"/>
</dbReference>
<reference evidence="1 2" key="1">
    <citation type="submission" date="2018-08" db="EMBL/GenBank/DDBJ databases">
        <title>Meiothermus roseus NBRC 110900 genome sequencing project.</title>
        <authorList>
            <person name="Da Costa M.S."/>
            <person name="Albuquerque L."/>
            <person name="Raposo P."/>
            <person name="Froufe H.J.C."/>
            <person name="Barroso C.S."/>
            <person name="Egas C."/>
        </authorList>
    </citation>
    <scope>NUCLEOTIDE SEQUENCE [LARGE SCALE GENOMIC DNA]</scope>
    <source>
        <strain evidence="1 2">NBRC 110900</strain>
    </source>
</reference>
<dbReference type="RefSeq" id="WP_119279492.1">
    <property type="nucleotide sequence ID" value="NZ_QWLA01000069.1"/>
</dbReference>
<evidence type="ECO:0000313" key="1">
    <source>
        <dbReference type="EMBL" id="RIH83799.1"/>
    </source>
</evidence>
<evidence type="ECO:0000313" key="2">
    <source>
        <dbReference type="Proteomes" id="UP000265341"/>
    </source>
</evidence>
<gene>
    <name evidence="1" type="ORF">Mrose_02898</name>
</gene>
<protein>
    <submittedName>
        <fullName evidence="1">Uncharacterized protein</fullName>
    </submittedName>
</protein>
<keyword evidence="2" id="KW-1185">Reference proteome</keyword>
<name>A0A399EL37_9DEIN</name>